<organism evidence="1 2">
    <name type="scientific">Acinetobacter ursingii</name>
    <dbReference type="NCBI Taxonomy" id="108980"/>
    <lineage>
        <taxon>Bacteria</taxon>
        <taxon>Pseudomonadati</taxon>
        <taxon>Pseudomonadota</taxon>
        <taxon>Gammaproteobacteria</taxon>
        <taxon>Moraxellales</taxon>
        <taxon>Moraxellaceae</taxon>
        <taxon>Acinetobacter</taxon>
    </lineage>
</organism>
<dbReference type="EMBL" id="DPVE01000105">
    <property type="protein sequence ID" value="HCK29686.1"/>
    <property type="molecule type" value="Genomic_DNA"/>
</dbReference>
<evidence type="ECO:0000313" key="1">
    <source>
        <dbReference type="EMBL" id="HCK29686.1"/>
    </source>
</evidence>
<protein>
    <submittedName>
        <fullName evidence="1">RND transporter</fullName>
    </submittedName>
</protein>
<dbReference type="AlphaFoldDB" id="A0A3D2SJR3"/>
<proteinExistence type="predicted"/>
<comment type="caution">
    <text evidence="1">The sequence shown here is derived from an EMBL/GenBank/DDBJ whole genome shotgun (WGS) entry which is preliminary data.</text>
</comment>
<feature type="non-terminal residue" evidence="1">
    <location>
        <position position="53"/>
    </location>
</feature>
<name>A0A3D2SJR3_9GAMM</name>
<gene>
    <name evidence="1" type="ORF">DHW29_05520</name>
</gene>
<sequence>MYVHIIQQARRAILPKKVMSIVVFTALLPYSAITMADTEIAQHKNISALEQSS</sequence>
<evidence type="ECO:0000313" key="2">
    <source>
        <dbReference type="Proteomes" id="UP000263596"/>
    </source>
</evidence>
<accession>A0A3D2SJR3</accession>
<reference evidence="1 2" key="1">
    <citation type="journal article" date="2018" name="Nat. Biotechnol.">
        <title>A standardized bacterial taxonomy based on genome phylogeny substantially revises the tree of life.</title>
        <authorList>
            <person name="Parks D.H."/>
            <person name="Chuvochina M."/>
            <person name="Waite D.W."/>
            <person name="Rinke C."/>
            <person name="Skarshewski A."/>
            <person name="Chaumeil P.A."/>
            <person name="Hugenholtz P."/>
        </authorList>
    </citation>
    <scope>NUCLEOTIDE SEQUENCE [LARGE SCALE GENOMIC DNA]</scope>
    <source>
        <strain evidence="1">UBA9669</strain>
    </source>
</reference>
<dbReference type="Proteomes" id="UP000263596">
    <property type="component" value="Unassembled WGS sequence"/>
</dbReference>